<gene>
    <name evidence="2" type="ORF">ACFMB1_16475</name>
</gene>
<keyword evidence="3" id="KW-1185">Reference proteome</keyword>
<dbReference type="EMBL" id="JBHPON010000002">
    <property type="protein sequence ID" value="MFC6037153.1"/>
    <property type="molecule type" value="Genomic_DNA"/>
</dbReference>
<evidence type="ECO:0000313" key="2">
    <source>
        <dbReference type="EMBL" id="MFC6037153.1"/>
    </source>
</evidence>
<keyword evidence="1" id="KW-1133">Transmembrane helix</keyword>
<evidence type="ECO:0000313" key="3">
    <source>
        <dbReference type="Proteomes" id="UP001596116"/>
    </source>
</evidence>
<organism evidence="2 3">
    <name type="scientific">Hyphococcus aureus</name>
    <dbReference type="NCBI Taxonomy" id="2666033"/>
    <lineage>
        <taxon>Bacteria</taxon>
        <taxon>Pseudomonadati</taxon>
        <taxon>Pseudomonadota</taxon>
        <taxon>Alphaproteobacteria</taxon>
        <taxon>Parvularculales</taxon>
        <taxon>Parvularculaceae</taxon>
        <taxon>Hyphococcus</taxon>
    </lineage>
</organism>
<keyword evidence="1" id="KW-0472">Membrane</keyword>
<feature type="transmembrane region" description="Helical" evidence="1">
    <location>
        <begin position="224"/>
        <end position="248"/>
    </location>
</feature>
<feature type="transmembrane region" description="Helical" evidence="1">
    <location>
        <begin position="138"/>
        <end position="158"/>
    </location>
</feature>
<keyword evidence="1" id="KW-0812">Transmembrane</keyword>
<feature type="transmembrane region" description="Helical" evidence="1">
    <location>
        <begin position="46"/>
        <end position="66"/>
    </location>
</feature>
<feature type="transmembrane region" description="Helical" evidence="1">
    <location>
        <begin position="164"/>
        <end position="181"/>
    </location>
</feature>
<sequence>MTKCRFGGCSGSLDYEYCFPQWAAGAGLYNNLLDVLLDLAERAKEYQFVFASALLLVFVLVTSSLVGRRRRRRNENDPYADARIRARSLAEQRLLLEGEGGGDPDLDIQDEVDADGKRFLLAQYYSLREEILAQRERSIRIVTLGFTAIPVVIGTGVQLQISELIISGPFIVASIFFLAIYEQSSIMRAGQYIKDYIEPELIHTFTGWERFLEVDPVRRRPEGFFNLAISIVFSMYFAGSAYLAVVALHERWPGLPATAIGAVYLLFFFFALWFIARAPSRSTDPRTA</sequence>
<reference evidence="2 3" key="1">
    <citation type="submission" date="2024-09" db="EMBL/GenBank/DDBJ databases">
        <authorList>
            <person name="Zhang Z.-H."/>
        </authorList>
    </citation>
    <scope>NUCLEOTIDE SEQUENCE [LARGE SCALE GENOMIC DNA]</scope>
    <source>
        <strain evidence="2 3">HHTR114</strain>
    </source>
</reference>
<accession>A0ABW1KYJ0</accession>
<evidence type="ECO:0000256" key="1">
    <source>
        <dbReference type="SAM" id="Phobius"/>
    </source>
</evidence>
<feature type="transmembrane region" description="Helical" evidence="1">
    <location>
        <begin position="254"/>
        <end position="276"/>
    </location>
</feature>
<name>A0ABW1KYJ0_9PROT</name>
<protein>
    <submittedName>
        <fullName evidence="2">Uncharacterized protein</fullName>
    </submittedName>
</protein>
<proteinExistence type="predicted"/>
<comment type="caution">
    <text evidence="2">The sequence shown here is derived from an EMBL/GenBank/DDBJ whole genome shotgun (WGS) entry which is preliminary data.</text>
</comment>
<dbReference type="RefSeq" id="WP_379881604.1">
    <property type="nucleotide sequence ID" value="NZ_JBHPON010000002.1"/>
</dbReference>
<dbReference type="Proteomes" id="UP001596116">
    <property type="component" value="Unassembled WGS sequence"/>
</dbReference>